<proteinExistence type="predicted"/>
<dbReference type="InterPro" id="IPR050114">
    <property type="entry name" value="UPF0173_UPF0282_UlaG_hydrolase"/>
</dbReference>
<feature type="domain" description="Metallo-beta-lactamase" evidence="1">
    <location>
        <begin position="14"/>
        <end position="202"/>
    </location>
</feature>
<dbReference type="RefSeq" id="WP_157674742.1">
    <property type="nucleotide sequence ID" value="NZ_LT629695.1"/>
</dbReference>
<dbReference type="SUPFAM" id="SSF56281">
    <property type="entry name" value="Metallo-hydrolase/oxidoreductase"/>
    <property type="match status" value="1"/>
</dbReference>
<keyword evidence="3" id="KW-1185">Reference proteome</keyword>
<evidence type="ECO:0000313" key="2">
    <source>
        <dbReference type="EMBL" id="SDH62935.1"/>
    </source>
</evidence>
<dbReference type="EMBL" id="LT629695">
    <property type="protein sequence ID" value="SDH62935.1"/>
    <property type="molecule type" value="Genomic_DNA"/>
</dbReference>
<dbReference type="PANTHER" id="PTHR43546">
    <property type="entry name" value="UPF0173 METAL-DEPENDENT HYDROLASE MJ1163-RELATED"/>
    <property type="match status" value="1"/>
</dbReference>
<evidence type="ECO:0000313" key="3">
    <source>
        <dbReference type="Proteomes" id="UP000198822"/>
    </source>
</evidence>
<protein>
    <submittedName>
        <fullName evidence="2">L-ascorbate metabolism protein UlaG, beta-lactamase superfamily</fullName>
    </submittedName>
</protein>
<dbReference type="PANTHER" id="PTHR43546:SF3">
    <property type="entry name" value="UPF0173 METAL-DEPENDENT HYDROLASE MJ1163"/>
    <property type="match status" value="1"/>
</dbReference>
<dbReference type="Proteomes" id="UP000198822">
    <property type="component" value="Chromosome I"/>
</dbReference>
<accession>A0A1G8DZC4</accession>
<organism evidence="2 3">
    <name type="scientific">Agrococcus jejuensis</name>
    <dbReference type="NCBI Taxonomy" id="399736"/>
    <lineage>
        <taxon>Bacteria</taxon>
        <taxon>Bacillati</taxon>
        <taxon>Actinomycetota</taxon>
        <taxon>Actinomycetes</taxon>
        <taxon>Micrococcales</taxon>
        <taxon>Microbacteriaceae</taxon>
        <taxon>Agrococcus</taxon>
    </lineage>
</organism>
<dbReference type="Gene3D" id="3.60.15.10">
    <property type="entry name" value="Ribonuclease Z/Hydroxyacylglutathione hydrolase-like"/>
    <property type="match status" value="1"/>
</dbReference>
<dbReference type="Pfam" id="PF00753">
    <property type="entry name" value="Lactamase_B"/>
    <property type="match status" value="1"/>
</dbReference>
<dbReference type="InterPro" id="IPR036866">
    <property type="entry name" value="RibonucZ/Hydroxyglut_hydro"/>
</dbReference>
<name>A0A1G8DZC4_9MICO</name>
<dbReference type="STRING" id="399736.SAMN04489720_1831"/>
<evidence type="ECO:0000259" key="1">
    <source>
        <dbReference type="Pfam" id="PF00753"/>
    </source>
</evidence>
<reference evidence="3" key="1">
    <citation type="submission" date="2016-10" db="EMBL/GenBank/DDBJ databases">
        <authorList>
            <person name="Varghese N."/>
            <person name="Submissions S."/>
        </authorList>
    </citation>
    <scope>NUCLEOTIDE SEQUENCE [LARGE SCALE GENOMIC DNA]</scope>
    <source>
        <strain evidence="3">DSM 22002</strain>
    </source>
</reference>
<gene>
    <name evidence="2" type="ORF">SAMN04489720_1831</name>
</gene>
<sequence length="294" mass="31841">MTHAPIGAGAVRVTFLGTSSLLVRDERSAFLVDGFLSRPSLLRVAVGRIAPDPRRIDAALARCGIDRAEAVLVAHSHHDHAMDAPTVARRLGATLHGSPSTLQIGTGAGMAERSMRRFRHGDAIVIGAFRILVAEGVHSTPDRLPGMIDEPLRPPVRASRYREGGAFSFHVAHPDGTMLVHPSAGIAPHSFDDLAASVVYLGVGGIGRRSAREQRAYWRHVVTATGARLVVPVHWDDFGRSLAHPLQPFPRLLDRGDRALEMVDAMSTRDGLRWHLPAAFETIAPFAMVDDARD</sequence>
<dbReference type="OrthoDB" id="9789133at2"/>
<dbReference type="InterPro" id="IPR001279">
    <property type="entry name" value="Metallo-B-lactamas"/>
</dbReference>
<dbReference type="AlphaFoldDB" id="A0A1G8DZC4"/>